<proteinExistence type="predicted"/>
<comment type="caution">
    <text evidence="1">The sequence shown here is derived from an EMBL/GenBank/DDBJ whole genome shotgun (WGS) entry which is preliminary data.</text>
</comment>
<evidence type="ECO:0000313" key="2">
    <source>
        <dbReference type="Proteomes" id="UP001482620"/>
    </source>
</evidence>
<reference evidence="1 2" key="1">
    <citation type="submission" date="2021-06" db="EMBL/GenBank/DDBJ databases">
        <authorList>
            <person name="Palmer J.M."/>
        </authorList>
    </citation>
    <scope>NUCLEOTIDE SEQUENCE [LARGE SCALE GENOMIC DNA]</scope>
    <source>
        <strain evidence="2">if_2019</strain>
        <tissue evidence="1">Muscle</tissue>
    </source>
</reference>
<evidence type="ECO:0000313" key="1">
    <source>
        <dbReference type="EMBL" id="MEQ2224858.1"/>
    </source>
</evidence>
<protein>
    <submittedName>
        <fullName evidence="1">Uncharacterized protein</fullName>
    </submittedName>
</protein>
<sequence length="174" mass="20081">MPFFSPFPKCAAYSDSSYCGAHKWLSEQKGMQKERVGSEFKRKAPIGAPFLLSNLLRDKKSYSLVLEGEERHYRTAVLVSDHQFFHGAADKVPVLTLLHTQLPAPALIAAHSAFKRFHQGAPVSLLTIYLHQIYFHENNRCEYRKYMSVETPVTFLKYFIAFSYYVADYNIQFD</sequence>
<organism evidence="1 2">
    <name type="scientific">Ilyodon furcidens</name>
    <name type="common">goldbreast splitfin</name>
    <dbReference type="NCBI Taxonomy" id="33524"/>
    <lineage>
        <taxon>Eukaryota</taxon>
        <taxon>Metazoa</taxon>
        <taxon>Chordata</taxon>
        <taxon>Craniata</taxon>
        <taxon>Vertebrata</taxon>
        <taxon>Euteleostomi</taxon>
        <taxon>Actinopterygii</taxon>
        <taxon>Neopterygii</taxon>
        <taxon>Teleostei</taxon>
        <taxon>Neoteleostei</taxon>
        <taxon>Acanthomorphata</taxon>
        <taxon>Ovalentaria</taxon>
        <taxon>Atherinomorphae</taxon>
        <taxon>Cyprinodontiformes</taxon>
        <taxon>Goodeidae</taxon>
        <taxon>Ilyodon</taxon>
    </lineage>
</organism>
<keyword evidence="2" id="KW-1185">Reference proteome</keyword>
<gene>
    <name evidence="1" type="ORF">ILYODFUR_011712</name>
</gene>
<dbReference type="EMBL" id="JAHRIQ010012479">
    <property type="protein sequence ID" value="MEQ2224858.1"/>
    <property type="molecule type" value="Genomic_DNA"/>
</dbReference>
<dbReference type="Proteomes" id="UP001482620">
    <property type="component" value="Unassembled WGS sequence"/>
</dbReference>
<accession>A0ABV0SZ95</accession>
<name>A0ABV0SZ95_9TELE</name>